<evidence type="ECO:0000259" key="2">
    <source>
        <dbReference type="Pfam" id="PF12172"/>
    </source>
</evidence>
<dbReference type="InterPro" id="IPR052513">
    <property type="entry name" value="Thioester_dehydratase-like"/>
</dbReference>
<dbReference type="Proteomes" id="UP001500957">
    <property type="component" value="Unassembled WGS sequence"/>
</dbReference>
<organism evidence="3 4">
    <name type="scientific">Sporichthya brevicatena</name>
    <dbReference type="NCBI Taxonomy" id="171442"/>
    <lineage>
        <taxon>Bacteria</taxon>
        <taxon>Bacillati</taxon>
        <taxon>Actinomycetota</taxon>
        <taxon>Actinomycetes</taxon>
        <taxon>Sporichthyales</taxon>
        <taxon>Sporichthyaceae</taxon>
        <taxon>Sporichthya</taxon>
    </lineage>
</organism>
<reference evidence="4" key="1">
    <citation type="journal article" date="2019" name="Int. J. Syst. Evol. Microbiol.">
        <title>The Global Catalogue of Microorganisms (GCM) 10K type strain sequencing project: providing services to taxonomists for standard genome sequencing and annotation.</title>
        <authorList>
            <consortium name="The Broad Institute Genomics Platform"/>
            <consortium name="The Broad Institute Genome Sequencing Center for Infectious Disease"/>
            <person name="Wu L."/>
            <person name="Ma J."/>
        </authorList>
    </citation>
    <scope>NUCLEOTIDE SEQUENCE [LARGE SCALE GENOMIC DNA]</scope>
    <source>
        <strain evidence="4">JCM 10671</strain>
    </source>
</reference>
<dbReference type="Pfam" id="PF12172">
    <property type="entry name" value="zf-ChsH2"/>
    <property type="match status" value="1"/>
</dbReference>
<dbReference type="RefSeq" id="WP_344603836.1">
    <property type="nucleotide sequence ID" value="NZ_BAAAHE010000014.1"/>
</dbReference>
<comment type="caution">
    <text evidence="3">The sequence shown here is derived from an EMBL/GenBank/DDBJ whole genome shotgun (WGS) entry which is preliminary data.</text>
</comment>
<evidence type="ECO:0000313" key="4">
    <source>
        <dbReference type="Proteomes" id="UP001500957"/>
    </source>
</evidence>
<dbReference type="PANTHER" id="PTHR34075">
    <property type="entry name" value="BLR3430 PROTEIN"/>
    <property type="match status" value="1"/>
</dbReference>
<evidence type="ECO:0008006" key="5">
    <source>
        <dbReference type="Google" id="ProtNLM"/>
    </source>
</evidence>
<proteinExistence type="predicted"/>
<dbReference type="InterPro" id="IPR022002">
    <property type="entry name" value="ChsH2_Znr"/>
</dbReference>
<name>A0ABP3RSP8_9ACTN</name>
<evidence type="ECO:0000313" key="3">
    <source>
        <dbReference type="EMBL" id="GAA0616476.1"/>
    </source>
</evidence>
<dbReference type="SUPFAM" id="SSF50249">
    <property type="entry name" value="Nucleic acid-binding proteins"/>
    <property type="match status" value="1"/>
</dbReference>
<keyword evidence="4" id="KW-1185">Reference proteome</keyword>
<dbReference type="EMBL" id="BAAAHE010000014">
    <property type="protein sequence ID" value="GAA0616476.1"/>
    <property type="molecule type" value="Genomic_DNA"/>
</dbReference>
<feature type="domain" description="ChsH2 C-terminal OB-fold" evidence="1">
    <location>
        <begin position="49"/>
        <end position="108"/>
    </location>
</feature>
<sequence length="131" mass="12878">MPPQIPAVAYLRLDPPGLVGSRCADCGATYLLARIACASCGGASLVENVELATIGTVTAATVVHRGMPGVPTPFTSGVVALDGGGHVRCTLTGADDPVAAVGQRAALETGVVGTDVAGTEAVGFTFRVGAA</sequence>
<protein>
    <recommendedName>
        <fullName evidence="5">DUF35 domain-containing protein</fullName>
    </recommendedName>
</protein>
<feature type="domain" description="ChsH2 rubredoxin-like zinc ribbon" evidence="2">
    <location>
        <begin position="15"/>
        <end position="45"/>
    </location>
</feature>
<dbReference type="Pfam" id="PF01796">
    <property type="entry name" value="OB_ChsH2_C"/>
    <property type="match status" value="1"/>
</dbReference>
<dbReference type="PANTHER" id="PTHR34075:SF5">
    <property type="entry name" value="BLR3430 PROTEIN"/>
    <property type="match status" value="1"/>
</dbReference>
<gene>
    <name evidence="3" type="ORF">GCM10009547_18170</name>
</gene>
<accession>A0ABP3RSP8</accession>
<evidence type="ECO:0000259" key="1">
    <source>
        <dbReference type="Pfam" id="PF01796"/>
    </source>
</evidence>
<dbReference type="InterPro" id="IPR002878">
    <property type="entry name" value="ChsH2_C"/>
</dbReference>
<dbReference type="InterPro" id="IPR012340">
    <property type="entry name" value="NA-bd_OB-fold"/>
</dbReference>